<dbReference type="AlphaFoldDB" id="A0A847R4R8"/>
<dbReference type="UniPathway" id="UPA00286"/>
<keyword evidence="11" id="KW-0997">Cell inner membrane</keyword>
<evidence type="ECO:0000256" key="4">
    <source>
        <dbReference type="ARBA" id="ARBA00022475"/>
    </source>
</evidence>
<feature type="transmembrane region" description="Helical" evidence="12">
    <location>
        <begin position="210"/>
        <end position="229"/>
    </location>
</feature>
<protein>
    <recommendedName>
        <fullName evidence="11">Probable alginate O-acetylase</fullName>
        <ecNumber evidence="11">2.3.1.-</ecNumber>
    </recommendedName>
</protein>
<dbReference type="InterPro" id="IPR028362">
    <property type="entry name" value="AlgI"/>
</dbReference>
<dbReference type="InterPro" id="IPR024194">
    <property type="entry name" value="Ac/AlaTfrase_AlgI/DltB"/>
</dbReference>
<comment type="similarity">
    <text evidence="3 11">Belongs to the membrane-bound acyltransferase family.</text>
</comment>
<dbReference type="Pfam" id="PF03062">
    <property type="entry name" value="MBOAT"/>
    <property type="match status" value="1"/>
</dbReference>
<comment type="pathway">
    <text evidence="2 11">Glycan biosynthesis; alginate biosynthesis.</text>
</comment>
<keyword evidence="6 11" id="KW-0812">Transmembrane</keyword>
<evidence type="ECO:0000256" key="2">
    <source>
        <dbReference type="ARBA" id="ARBA00005182"/>
    </source>
</evidence>
<dbReference type="PIRSF" id="PIRSF016636">
    <property type="entry name" value="AlgI_DltB"/>
    <property type="match status" value="1"/>
</dbReference>
<dbReference type="GO" id="GO:0016746">
    <property type="term" value="F:acyltransferase activity"/>
    <property type="evidence" value="ECO:0007669"/>
    <property type="project" value="UniProtKB-KW"/>
</dbReference>
<evidence type="ECO:0000313" key="13">
    <source>
        <dbReference type="EMBL" id="NLQ18995.1"/>
    </source>
</evidence>
<evidence type="ECO:0000256" key="8">
    <source>
        <dbReference type="ARBA" id="ARBA00022989"/>
    </source>
</evidence>
<evidence type="ECO:0000256" key="1">
    <source>
        <dbReference type="ARBA" id="ARBA00004651"/>
    </source>
</evidence>
<feature type="transmembrane region" description="Helical" evidence="12">
    <location>
        <begin position="183"/>
        <end position="204"/>
    </location>
</feature>
<evidence type="ECO:0000256" key="11">
    <source>
        <dbReference type="PIRNR" id="PIRNR016636"/>
    </source>
</evidence>
<evidence type="ECO:0000256" key="7">
    <source>
        <dbReference type="ARBA" id="ARBA00022841"/>
    </source>
</evidence>
<sequence>MGIALPLGISFITFSLISMMVDFSRSSVKNINHSDIGLYISFFPHLIAGPILRTREVVPQFKSIHVSWGNFVYNLPLFAVGMVKKVLIADPIGGYIAPVFSDPLSHGFWDLFISSLGFSIQIYCDFSAYSDMAIAIAGMFGVCFPENFRSPYLSFSLSEMWKRWHMTLSFWLRDYLFVPLVRYFGKGLVYLPILITMLVSGLWHGANWNFIIWGGLQGIIMVIDNYIGFGKFVKKYAYTKVFFIVINFFVWSFLAILFRSASASSAWDYYQSMLSFNIEAFSPDNMFVLFLVLITLSVHYFDNVNFIREQAAKVPALLSVPVLISVIVGCSLVAAQHPESFYYFDF</sequence>
<keyword evidence="7 11" id="KW-0016">Alginate biosynthesis</keyword>
<keyword evidence="9 11" id="KW-0472">Membrane</keyword>
<dbReference type="RefSeq" id="WP_168827290.1">
    <property type="nucleotide sequence ID" value="NZ_CP073013.1"/>
</dbReference>
<evidence type="ECO:0000256" key="12">
    <source>
        <dbReference type="SAM" id="Phobius"/>
    </source>
</evidence>
<keyword evidence="8 12" id="KW-1133">Transmembrane helix</keyword>
<keyword evidence="5 11" id="KW-0808">Transferase</keyword>
<evidence type="ECO:0000256" key="6">
    <source>
        <dbReference type="ARBA" id="ARBA00022692"/>
    </source>
</evidence>
<reference evidence="13 14" key="1">
    <citation type="submission" date="2020-04" db="EMBL/GenBank/DDBJ databases">
        <title>Marinomonas sp. M1K-6 isolated from the deep seawater of the Mariana Trench.</title>
        <authorList>
            <person name="Li Y."/>
        </authorList>
    </citation>
    <scope>NUCLEOTIDE SEQUENCE [LARGE SCALE GENOMIC DNA]</scope>
    <source>
        <strain evidence="13 14">M1K-6</strain>
    </source>
</reference>
<keyword evidence="10 11" id="KW-0012">Acyltransferase</keyword>
<gene>
    <name evidence="13" type="ORF">HGG82_15415</name>
</gene>
<comment type="subcellular location">
    <subcellularLocation>
        <location evidence="11">Cell inner membrane</location>
    </subcellularLocation>
    <subcellularLocation>
        <location evidence="1">Cell membrane</location>
        <topology evidence="1">Multi-pass membrane protein</topology>
    </subcellularLocation>
</comment>
<dbReference type="PANTHER" id="PTHR13285:SF23">
    <property type="entry name" value="TEICHOIC ACID D-ALANYLTRANSFERASE"/>
    <property type="match status" value="1"/>
</dbReference>
<evidence type="ECO:0000256" key="3">
    <source>
        <dbReference type="ARBA" id="ARBA00010323"/>
    </source>
</evidence>
<dbReference type="InterPro" id="IPR051085">
    <property type="entry name" value="MB_O-acyltransferase"/>
</dbReference>
<name>A0A847R4R8_9GAMM</name>
<organism evidence="13 14">
    <name type="scientific">Marinomonas profundi</name>
    <dbReference type="NCBI Taxonomy" id="2726122"/>
    <lineage>
        <taxon>Bacteria</taxon>
        <taxon>Pseudomonadati</taxon>
        <taxon>Pseudomonadota</taxon>
        <taxon>Gammaproteobacteria</taxon>
        <taxon>Oceanospirillales</taxon>
        <taxon>Oceanospirillaceae</taxon>
        <taxon>Marinomonas</taxon>
    </lineage>
</organism>
<comment type="caution">
    <text evidence="13">The sequence shown here is derived from an EMBL/GenBank/DDBJ whole genome shotgun (WGS) entry which is preliminary data.</text>
</comment>
<evidence type="ECO:0000313" key="14">
    <source>
        <dbReference type="Proteomes" id="UP000586067"/>
    </source>
</evidence>
<evidence type="ECO:0000256" key="9">
    <source>
        <dbReference type="ARBA" id="ARBA00023136"/>
    </source>
</evidence>
<dbReference type="InterPro" id="IPR004299">
    <property type="entry name" value="MBOAT_fam"/>
</dbReference>
<keyword evidence="14" id="KW-1185">Reference proteome</keyword>
<feature type="transmembrane region" description="Helical" evidence="12">
    <location>
        <begin position="281"/>
        <end position="302"/>
    </location>
</feature>
<proteinExistence type="inferred from homology"/>
<evidence type="ECO:0000256" key="5">
    <source>
        <dbReference type="ARBA" id="ARBA00022679"/>
    </source>
</evidence>
<keyword evidence="4 11" id="KW-1003">Cell membrane</keyword>
<dbReference type="GO" id="GO:0005886">
    <property type="term" value="C:plasma membrane"/>
    <property type="evidence" value="ECO:0007669"/>
    <property type="project" value="UniProtKB-SubCell"/>
</dbReference>
<dbReference type="PIRSF" id="PIRSF500217">
    <property type="entry name" value="AlgI"/>
    <property type="match status" value="1"/>
</dbReference>
<dbReference type="EMBL" id="JABAEK010000024">
    <property type="protein sequence ID" value="NLQ18995.1"/>
    <property type="molecule type" value="Genomic_DNA"/>
</dbReference>
<dbReference type="Proteomes" id="UP000586067">
    <property type="component" value="Unassembled WGS sequence"/>
</dbReference>
<feature type="transmembrane region" description="Helical" evidence="12">
    <location>
        <begin position="314"/>
        <end position="335"/>
    </location>
</feature>
<feature type="transmembrane region" description="Helical" evidence="12">
    <location>
        <begin position="241"/>
        <end position="261"/>
    </location>
</feature>
<dbReference type="PANTHER" id="PTHR13285">
    <property type="entry name" value="ACYLTRANSFERASE"/>
    <property type="match status" value="1"/>
</dbReference>
<evidence type="ECO:0000256" key="10">
    <source>
        <dbReference type="ARBA" id="ARBA00023315"/>
    </source>
</evidence>
<feature type="transmembrane region" description="Helical" evidence="12">
    <location>
        <begin position="36"/>
        <end position="52"/>
    </location>
</feature>
<dbReference type="EC" id="2.3.1.-" evidence="11"/>
<accession>A0A847R4R8</accession>
<dbReference type="GO" id="GO:0042121">
    <property type="term" value="P:alginic acid biosynthetic process"/>
    <property type="evidence" value="ECO:0007669"/>
    <property type="project" value="UniProtKB-UniRule"/>
</dbReference>